<protein>
    <submittedName>
        <fullName evidence="3">Methyltransferase domain-containing protein</fullName>
    </submittedName>
</protein>
<name>A0A7S7RQK2_9BACT</name>
<dbReference type="RefSeq" id="WP_194366600.1">
    <property type="nucleotide sequence ID" value="NZ_CP054493.1"/>
</dbReference>
<dbReference type="EMBL" id="CP054493">
    <property type="protein sequence ID" value="QOY54555.1"/>
    <property type="molecule type" value="Genomic_DNA"/>
</dbReference>
<accession>A0A7S7RQK2</accession>
<dbReference type="PANTHER" id="PTHR43861">
    <property type="entry name" value="TRANS-ACONITATE 2-METHYLTRANSFERASE-RELATED"/>
    <property type="match status" value="1"/>
</dbReference>
<dbReference type="SUPFAM" id="SSF54631">
    <property type="entry name" value="CBS-domain pair"/>
    <property type="match status" value="1"/>
</dbReference>
<keyword evidence="3" id="KW-0489">Methyltransferase</keyword>
<organism evidence="3 4">
    <name type="scientific">Candidatus Sulfurimonas marisnigri</name>
    <dbReference type="NCBI Taxonomy" id="2740405"/>
    <lineage>
        <taxon>Bacteria</taxon>
        <taxon>Pseudomonadati</taxon>
        <taxon>Campylobacterota</taxon>
        <taxon>Epsilonproteobacteria</taxon>
        <taxon>Campylobacterales</taxon>
        <taxon>Sulfurimonadaceae</taxon>
        <taxon>Sulfurimonas</taxon>
    </lineage>
</organism>
<evidence type="ECO:0000256" key="1">
    <source>
        <dbReference type="PROSITE-ProRule" id="PRU00703"/>
    </source>
</evidence>
<dbReference type="InterPro" id="IPR046342">
    <property type="entry name" value="CBS_dom_sf"/>
</dbReference>
<dbReference type="KEGG" id="smas:HUE87_11940"/>
<dbReference type="Gene3D" id="3.10.580.10">
    <property type="entry name" value="CBS-domain"/>
    <property type="match status" value="1"/>
</dbReference>
<dbReference type="GO" id="GO:0008757">
    <property type="term" value="F:S-adenosylmethionine-dependent methyltransferase activity"/>
    <property type="evidence" value="ECO:0007669"/>
    <property type="project" value="InterPro"/>
</dbReference>
<dbReference type="SUPFAM" id="SSF53335">
    <property type="entry name" value="S-adenosyl-L-methionine-dependent methyltransferases"/>
    <property type="match status" value="1"/>
</dbReference>
<feature type="domain" description="CBS" evidence="2">
    <location>
        <begin position="64"/>
        <end position="121"/>
    </location>
</feature>
<dbReference type="InterPro" id="IPR013216">
    <property type="entry name" value="Methyltransf_11"/>
</dbReference>
<dbReference type="CDD" id="cd02440">
    <property type="entry name" value="AdoMet_MTases"/>
    <property type="match status" value="1"/>
</dbReference>
<dbReference type="Gene3D" id="3.40.50.150">
    <property type="entry name" value="Vaccinia Virus protein VP39"/>
    <property type="match status" value="1"/>
</dbReference>
<reference evidence="3 4" key="1">
    <citation type="submission" date="2020-05" db="EMBL/GenBank/DDBJ databases">
        <title>Sulfurimonas marisnigri, sp. nov., and Sulfurimonas baltica, sp. nov., manganese oxide reducing chemolithoautotrophs of the class Epsilonproteobacteria isolated from the pelagic redoxclines of the Black and Baltic Seas and emended description of the genus Sulfurimonas.</title>
        <authorList>
            <person name="Henkel J.V."/>
            <person name="Laudan C."/>
            <person name="Werner J."/>
            <person name="Neu T."/>
            <person name="Plewe S."/>
            <person name="Sproer C."/>
            <person name="Bunk B."/>
            <person name="Schulz-Vogt H.N."/>
        </authorList>
    </citation>
    <scope>NUCLEOTIDE SEQUENCE [LARGE SCALE GENOMIC DNA]</scope>
    <source>
        <strain evidence="3 4">SoZ1</strain>
    </source>
</reference>
<dbReference type="Pfam" id="PF00571">
    <property type="entry name" value="CBS"/>
    <property type="match status" value="1"/>
</dbReference>
<gene>
    <name evidence="3" type="ORF">HUE87_11940</name>
</gene>
<dbReference type="Pfam" id="PF08241">
    <property type="entry name" value="Methyltransf_11"/>
    <property type="match status" value="1"/>
</dbReference>
<dbReference type="InterPro" id="IPR000644">
    <property type="entry name" value="CBS_dom"/>
</dbReference>
<dbReference type="SMART" id="SM00116">
    <property type="entry name" value="CBS"/>
    <property type="match status" value="1"/>
</dbReference>
<keyword evidence="1" id="KW-0129">CBS domain</keyword>
<dbReference type="GO" id="GO:0032259">
    <property type="term" value="P:methylation"/>
    <property type="evidence" value="ECO:0007669"/>
    <property type="project" value="UniProtKB-KW"/>
</dbReference>
<keyword evidence="3" id="KW-0808">Transferase</keyword>
<keyword evidence="4" id="KW-1185">Reference proteome</keyword>
<dbReference type="Proteomes" id="UP000593836">
    <property type="component" value="Chromosome"/>
</dbReference>
<evidence type="ECO:0000313" key="4">
    <source>
        <dbReference type="Proteomes" id="UP000593836"/>
    </source>
</evidence>
<dbReference type="InterPro" id="IPR029063">
    <property type="entry name" value="SAM-dependent_MTases_sf"/>
</dbReference>
<evidence type="ECO:0000313" key="3">
    <source>
        <dbReference type="EMBL" id="QOY54555.1"/>
    </source>
</evidence>
<dbReference type="AlphaFoldDB" id="A0A7S7RQK2"/>
<dbReference type="PROSITE" id="PS51371">
    <property type="entry name" value="CBS"/>
    <property type="match status" value="1"/>
</dbReference>
<sequence length="317" mass="36007">MQSQILNVIKSEEIHSLQDNILSKFIEGTLFIINEDLSLHGIITDGDVRKCFSNNLCHNIEDNISLNPKKILSSQSASDALLVLRENQINILAVVDENNKLIGYITLHMLLDSFSPERLYISDDESTNDSNEQRHLARYKFATNFLAQSSETLDCACGSGYGSKMLSLYSNSVLGVDLSNDAITFAKQNNFSSNINFKQSDLSMLDFDASSFDSIVSIETLEHIPHDTFLNFLTNISTWIKSGGVFIGSSPMLRYKDNKPYVTNPYHINEMPKQEFINAIKTRLINFEIHFYYQDQDRFLPLCDEHTGFCIVVARKR</sequence>
<evidence type="ECO:0000259" key="2">
    <source>
        <dbReference type="PROSITE" id="PS51371"/>
    </source>
</evidence>
<proteinExistence type="predicted"/>